<protein>
    <submittedName>
        <fullName evidence="7">DNA helicase-2 / ATP-dependent DNA helicase PcrA</fullName>
    </submittedName>
</protein>
<keyword evidence="3 5" id="KW-0347">Helicase</keyword>
<dbReference type="PROSITE" id="PS51198">
    <property type="entry name" value="UVRD_HELICASE_ATP_BIND"/>
    <property type="match status" value="1"/>
</dbReference>
<dbReference type="RefSeq" id="WP_078687001.1">
    <property type="nucleotide sequence ID" value="NZ_FNWT01000002.1"/>
</dbReference>
<evidence type="ECO:0000256" key="5">
    <source>
        <dbReference type="PROSITE-ProRule" id="PRU00560"/>
    </source>
</evidence>
<dbReference type="PANTHER" id="PTHR11070">
    <property type="entry name" value="UVRD / RECB / PCRA DNA HELICASE FAMILY MEMBER"/>
    <property type="match status" value="1"/>
</dbReference>
<dbReference type="Pfam" id="PF13538">
    <property type="entry name" value="UvrD_C_2"/>
    <property type="match status" value="1"/>
</dbReference>
<comment type="caution">
    <text evidence="7">The sequence shown here is derived from an EMBL/GenBank/DDBJ whole genome shotgun (WGS) entry which is preliminary data.</text>
</comment>
<evidence type="ECO:0000256" key="4">
    <source>
        <dbReference type="ARBA" id="ARBA00022840"/>
    </source>
</evidence>
<name>A0A1H6I7S4_9ACTN</name>
<reference evidence="7 8" key="1">
    <citation type="submission" date="2016-10" db="EMBL/GenBank/DDBJ databases">
        <authorList>
            <person name="Varghese N."/>
            <person name="Submissions S."/>
        </authorList>
    </citation>
    <scope>NUCLEOTIDE SEQUENCE [LARGE SCALE GENOMIC DNA]</scope>
    <source>
        <strain evidence="7 8">WCP15</strain>
    </source>
</reference>
<organism evidence="7 8">
    <name type="scientific">Parafannyhessea umbonata</name>
    <dbReference type="NCBI Taxonomy" id="604330"/>
    <lineage>
        <taxon>Bacteria</taxon>
        <taxon>Bacillati</taxon>
        <taxon>Actinomycetota</taxon>
        <taxon>Coriobacteriia</taxon>
        <taxon>Coriobacteriales</taxon>
        <taxon>Atopobiaceae</taxon>
        <taxon>Parafannyhessea</taxon>
    </lineage>
</organism>
<dbReference type="GO" id="GO:0004386">
    <property type="term" value="F:helicase activity"/>
    <property type="evidence" value="ECO:0007669"/>
    <property type="project" value="UniProtKB-KW"/>
</dbReference>
<dbReference type="PANTHER" id="PTHR11070:SF17">
    <property type="entry name" value="DNA HELICASE IV"/>
    <property type="match status" value="1"/>
</dbReference>
<keyword evidence="4 5" id="KW-0067">ATP-binding</keyword>
<evidence type="ECO:0000256" key="1">
    <source>
        <dbReference type="ARBA" id="ARBA00022741"/>
    </source>
</evidence>
<dbReference type="EMBL" id="FNWT01000002">
    <property type="protein sequence ID" value="SEH42940.1"/>
    <property type="molecule type" value="Genomic_DNA"/>
</dbReference>
<keyword evidence="2 5" id="KW-0378">Hydrolase</keyword>
<keyword evidence="1 5" id="KW-0547">Nucleotide-binding</keyword>
<evidence type="ECO:0000256" key="3">
    <source>
        <dbReference type="ARBA" id="ARBA00022806"/>
    </source>
</evidence>
<keyword evidence="8" id="KW-1185">Reference proteome</keyword>
<accession>A0A1H6I7S4</accession>
<dbReference type="InterPro" id="IPR027785">
    <property type="entry name" value="UvrD-like_helicase_C"/>
</dbReference>
<dbReference type="InterPro" id="IPR000212">
    <property type="entry name" value="DNA_helicase_UvrD/REP"/>
</dbReference>
<feature type="domain" description="UvrD-like helicase ATP-binding" evidence="6">
    <location>
        <begin position="213"/>
        <end position="550"/>
    </location>
</feature>
<evidence type="ECO:0000256" key="2">
    <source>
        <dbReference type="ARBA" id="ARBA00022801"/>
    </source>
</evidence>
<dbReference type="InterPro" id="IPR014016">
    <property type="entry name" value="UvrD-like_ATP-bd"/>
</dbReference>
<proteinExistence type="predicted"/>
<dbReference type="SUPFAM" id="SSF52540">
    <property type="entry name" value="P-loop containing nucleoside triphosphate hydrolases"/>
    <property type="match status" value="1"/>
</dbReference>
<dbReference type="Proteomes" id="UP000199135">
    <property type="component" value="Unassembled WGS sequence"/>
</dbReference>
<evidence type="ECO:0000313" key="7">
    <source>
        <dbReference type="EMBL" id="SEH42940.1"/>
    </source>
</evidence>
<dbReference type="Gene3D" id="3.40.50.300">
    <property type="entry name" value="P-loop containing nucleotide triphosphate hydrolases"/>
    <property type="match status" value="2"/>
</dbReference>
<evidence type="ECO:0000313" key="8">
    <source>
        <dbReference type="Proteomes" id="UP000199135"/>
    </source>
</evidence>
<dbReference type="InterPro" id="IPR027417">
    <property type="entry name" value="P-loop_NTPase"/>
</dbReference>
<sequence length="710" mass="80272">MAADSDDPTFIEEQRHLSEIYAQLRDIYDELTEEIEVKHKSAAQDLRDLSEEVRIDFGGADETMETLAAIETLNSVIDTYNQHHDFAVEKLGRVIMLMGQPYFAKVRLKMRPGRPARDVYIGSAGITDKNKIPLIVDWRNPVAETYYNQEMGPTSYTVDGRVRTVNLELRRQYDIVRDKLNAYFDTTIAIEDSLLLNALKRHHTEKLQAITATIQKEQNQVVRHEDVPVMLVNGIAGSGKTSVLLQRIAFLFYRNRETLSPEQVYLFTPNQVFQKYIDTVLPTLGESNPQTFTWKEFLAGLGLGDRGTGAEEDPAVLDELDAAFGDVQVKMEDLRDIRVGETALIKASQIKSALEKFSQFPVGPRLMALVRDELHDRLDRRIAQMAHGEEVLEEVLALDVDEQMELFGEVASPSNDDDAFRYAKKLLKSRYNCAHEDIENLTWLRLDRIGCRMTGRKAISAAEWLYLKLLVTGHGADDARFVMIDEVQDYTLTQLTVLAKYFPRAHFLLLGDSHQAIHEGTATFEQIRELFARTHGNVEECRLMTSYRSSPEITRLFASLLPEEERINLSSVHRPGIAPRVVEVADGETNTQAWLDELRSAIDAAAQDEGLTAVVAADKRRVSWLSKRLGERVVTVRNGKKLPAEGVVLMDLPLAKGLEFDHVIVPDAQETVYPDTPLARRRLYTAISRAMHKVDLISQGGISPLLADWK</sequence>
<feature type="binding site" evidence="5">
    <location>
        <begin position="234"/>
        <end position="241"/>
    </location>
    <ligand>
        <name>ATP</name>
        <dbReference type="ChEBI" id="CHEBI:30616"/>
    </ligand>
</feature>
<gene>
    <name evidence="7" type="ORF">SAMN05216447_102118</name>
</gene>
<evidence type="ECO:0000259" key="6">
    <source>
        <dbReference type="PROSITE" id="PS51198"/>
    </source>
</evidence>